<dbReference type="OrthoDB" id="5317514at2759"/>
<dbReference type="InterPro" id="IPR013519">
    <property type="entry name" value="Int_alpha_beta-p"/>
</dbReference>
<proteinExistence type="inferred from homology"/>
<sequence length="1068" mass="118525">MIQFHCHGFYKDPHLLLALLLFCTQPCRAFNIDVRFPVVKEGKTSGSLFGLSVAFHKQAVGQEKYLLLVGAPKERAEPKVPANETGDMYACPISTDPTDCIRMNLVSSDLTGQDEVLDGMWLGVSVDSQKLPGGRVLACGHRYVRIMSSINWRMIGRCYIRSNDLSYDPGDFLWQSYYEVCNPNGNELREGMCTMGISAAITQSEVIVGSPGCYNWQGNADVIWRDTARLDSQNFNFPDMRRGNIYIGYSVAIEHGLLSREKETVVTGAPRDNAKGSVFLANIIQNEDQLKEKVIIEGEQVGSYFGNSIAVLDVNNDSWNDIIVGAPFYFDRMKEEGGAVYVFMNENGSFQKSAASSKMILKGPKNSGFGMAVAAIGDANQDGFQDLAVGAPYYGSGCVYIFTGSKTGILPKPSQVIEGKEIPGGNFQTFGYSIRGGVDVDENSYPDMVVGSLDDRVVLLRTRPVIHLKRNMTLTPQTIDPENCDSCVEATVCFSYTVSTGDSSFRETIEVNYTVKADVLHHGTHSRLHFLDNKDVYTGTVSMPSSQCQTLKLKLVKPIRDKVSPVVFSLTVSLLEPDTKPGPSLQNLNAFPVISEGEVLMENKEIHFQKACGSDNKCESNLQMAARVSDENMHPFPSEKGHQVMQFNTSIRKLILDVNVTNLPSEEKRAEDAHYTTLNVTVSPTLQFSGFRPKDSSIFCSPVNSAVVCELGNPFSSNRKAQIAILFETSMITLDTPQIDFDLQLSTLSEQSDLTPVHVILKVNYILDASFHLEHPRSQVYFSGKVIGQSAMKSTNDIGSPVEFTYKVSIQGKPLGSLGTLMVVFDWPYEVANGKWLLYLSEIQIMGASSHFCEPPGNVVNPLNLTVSERKISRRKRDEGSVEVEHTESQASFKTRGLHKQSVQLNCATGGARCHRFSCPLKNMTDSANVTVRARLWNSTMLEDFKDAWRVTVNGQAILTLTTTKATITMKNVPSEFILEIEPEFEEDAPYEAPLWIIIVSVLVGVLLLGLITLVLWKCGFFVQAGYFRVVPKYHGVKIGREEHYQINEGFFAEGSNKKQWMTIWTEM</sequence>
<dbReference type="Pfam" id="PF08441">
    <property type="entry name" value="Integrin_A_Ig_1"/>
    <property type="match status" value="1"/>
</dbReference>
<evidence type="ECO:0000256" key="3">
    <source>
        <dbReference type="ARBA" id="ARBA00022692"/>
    </source>
</evidence>
<dbReference type="Pfam" id="PF20806">
    <property type="entry name" value="Integrin_A_Ig_3"/>
    <property type="match status" value="1"/>
</dbReference>
<dbReference type="InterPro" id="IPR048286">
    <property type="entry name" value="Integrin_alpha_Ig-like_3"/>
</dbReference>
<evidence type="ECO:0000259" key="16">
    <source>
        <dbReference type="Pfam" id="PF20806"/>
    </source>
</evidence>
<evidence type="ECO:0000256" key="13">
    <source>
        <dbReference type="RuleBase" id="RU003762"/>
    </source>
</evidence>
<keyword evidence="11" id="KW-0325">Glycoprotein</keyword>
<dbReference type="InterPro" id="IPR048285">
    <property type="entry name" value="Integrin_alpha_Ig-like_2"/>
</dbReference>
<reference evidence="18" key="1">
    <citation type="submission" date="2025-08" db="UniProtKB">
        <authorList>
            <consortium name="RefSeq"/>
        </authorList>
    </citation>
    <scope>IDENTIFICATION</scope>
</reference>
<dbReference type="Pfam" id="PF01839">
    <property type="entry name" value="FG-GAP"/>
    <property type="match status" value="2"/>
</dbReference>
<keyword evidence="4 13" id="KW-0732">Signal</keyword>
<dbReference type="InterPro" id="IPR028994">
    <property type="entry name" value="Integrin_alpha_N"/>
</dbReference>
<name>A0A6J2W423_CHACN</name>
<keyword evidence="7 13" id="KW-1133">Transmembrane helix</keyword>
<evidence type="ECO:0000313" key="17">
    <source>
        <dbReference type="Proteomes" id="UP000504632"/>
    </source>
</evidence>
<dbReference type="Gene3D" id="2.60.40.1530">
    <property type="entry name" value="ntegrin, alpha v. Chain A, domain 4"/>
    <property type="match status" value="1"/>
</dbReference>
<feature type="domain" description="Integrin alpha third immunoglobulin-like" evidence="16">
    <location>
        <begin position="770"/>
        <end position="975"/>
    </location>
</feature>
<evidence type="ECO:0000256" key="2">
    <source>
        <dbReference type="ARBA" id="ARBA00008054"/>
    </source>
</evidence>
<dbReference type="PRINTS" id="PR01185">
    <property type="entry name" value="INTEGRINA"/>
</dbReference>
<feature type="repeat" description="FG-GAP" evidence="12">
    <location>
        <begin position="355"/>
        <end position="411"/>
    </location>
</feature>
<dbReference type="Gene3D" id="2.60.40.1460">
    <property type="entry name" value="Integrin domains. Chain A, domain 2"/>
    <property type="match status" value="1"/>
</dbReference>
<keyword evidence="8 13" id="KW-0401">Integrin</keyword>
<evidence type="ECO:0000259" key="14">
    <source>
        <dbReference type="Pfam" id="PF08441"/>
    </source>
</evidence>
<dbReference type="RefSeq" id="XP_030638834.1">
    <property type="nucleotide sequence ID" value="XM_030782974.1"/>
</dbReference>
<dbReference type="InterPro" id="IPR000413">
    <property type="entry name" value="Integrin_alpha"/>
</dbReference>
<evidence type="ECO:0000256" key="7">
    <source>
        <dbReference type="ARBA" id="ARBA00022989"/>
    </source>
</evidence>
<dbReference type="GO" id="GO:0009897">
    <property type="term" value="C:external side of plasma membrane"/>
    <property type="evidence" value="ECO:0007669"/>
    <property type="project" value="TreeGrafter"/>
</dbReference>
<feature type="signal peptide" evidence="13">
    <location>
        <begin position="1"/>
        <end position="29"/>
    </location>
</feature>
<evidence type="ECO:0000256" key="1">
    <source>
        <dbReference type="ARBA" id="ARBA00004479"/>
    </source>
</evidence>
<evidence type="ECO:0000256" key="10">
    <source>
        <dbReference type="ARBA" id="ARBA00023170"/>
    </source>
</evidence>
<keyword evidence="6 13" id="KW-0130">Cell adhesion</keyword>
<dbReference type="Gene3D" id="1.20.5.930">
    <property type="entry name" value="Bicelle-embedded integrin alpha(iib) transmembrane segment"/>
    <property type="match status" value="1"/>
</dbReference>
<dbReference type="SUPFAM" id="SSF69179">
    <property type="entry name" value="Integrin domains"/>
    <property type="match status" value="3"/>
</dbReference>
<dbReference type="PANTHER" id="PTHR23220:SF89">
    <property type="entry name" value="INTEGRIN ALPHA-3"/>
    <property type="match status" value="1"/>
</dbReference>
<keyword evidence="17" id="KW-1185">Reference proteome</keyword>
<keyword evidence="10 13" id="KW-0675">Receptor</keyword>
<organism evidence="17 18">
    <name type="scientific">Chanos chanos</name>
    <name type="common">Milkfish</name>
    <name type="synonym">Mugil chanos</name>
    <dbReference type="NCBI Taxonomy" id="29144"/>
    <lineage>
        <taxon>Eukaryota</taxon>
        <taxon>Metazoa</taxon>
        <taxon>Chordata</taxon>
        <taxon>Craniata</taxon>
        <taxon>Vertebrata</taxon>
        <taxon>Euteleostomi</taxon>
        <taxon>Actinopterygii</taxon>
        <taxon>Neopterygii</taxon>
        <taxon>Teleostei</taxon>
        <taxon>Ostariophysi</taxon>
        <taxon>Gonorynchiformes</taxon>
        <taxon>Chanidae</taxon>
        <taxon>Chanos</taxon>
    </lineage>
</organism>
<evidence type="ECO:0000256" key="12">
    <source>
        <dbReference type="PROSITE-ProRule" id="PRU00803"/>
    </source>
</evidence>
<comment type="subcellular location">
    <subcellularLocation>
        <location evidence="1 13">Membrane</location>
        <topology evidence="1 13">Single-pass type I membrane protein</topology>
    </subcellularLocation>
</comment>
<dbReference type="PANTHER" id="PTHR23220">
    <property type="entry name" value="INTEGRIN ALPHA"/>
    <property type="match status" value="1"/>
</dbReference>
<dbReference type="GO" id="GO:0033627">
    <property type="term" value="P:cell adhesion mediated by integrin"/>
    <property type="evidence" value="ECO:0007669"/>
    <property type="project" value="TreeGrafter"/>
</dbReference>
<evidence type="ECO:0000256" key="4">
    <source>
        <dbReference type="ARBA" id="ARBA00022729"/>
    </source>
</evidence>
<protein>
    <submittedName>
        <fullName evidence="18">Integrin alpha-3</fullName>
    </submittedName>
</protein>
<dbReference type="GO" id="GO:0007160">
    <property type="term" value="P:cell-matrix adhesion"/>
    <property type="evidence" value="ECO:0007669"/>
    <property type="project" value="TreeGrafter"/>
</dbReference>
<dbReference type="CTD" id="407685"/>
<dbReference type="InterPro" id="IPR032695">
    <property type="entry name" value="Integrin_dom_sf"/>
</dbReference>
<dbReference type="SMART" id="SM00191">
    <property type="entry name" value="Int_alpha"/>
    <property type="match status" value="5"/>
</dbReference>
<feature type="domain" description="Integrin alpha first immunoglubulin-like" evidence="14">
    <location>
        <begin position="462"/>
        <end position="610"/>
    </location>
</feature>
<dbReference type="PROSITE" id="PS51470">
    <property type="entry name" value="FG_GAP"/>
    <property type="match status" value="3"/>
</dbReference>
<feature type="domain" description="Integrin alpha second immunoglobulin-like" evidence="15">
    <location>
        <begin position="612"/>
        <end position="763"/>
    </location>
</feature>
<dbReference type="InterPro" id="IPR013517">
    <property type="entry name" value="FG-GAP"/>
</dbReference>
<dbReference type="GO" id="GO:0007229">
    <property type="term" value="P:integrin-mediated signaling pathway"/>
    <property type="evidence" value="ECO:0007669"/>
    <property type="project" value="UniProtKB-KW"/>
</dbReference>
<accession>A0A6J2W423</accession>
<feature type="repeat" description="FG-GAP" evidence="12">
    <location>
        <begin position="415"/>
        <end position="477"/>
    </location>
</feature>
<keyword evidence="9 13" id="KW-0472">Membrane</keyword>
<feature type="repeat" description="FG-GAP" evidence="12">
    <location>
        <begin position="291"/>
        <end position="352"/>
    </location>
</feature>
<dbReference type="GO" id="GO:0008305">
    <property type="term" value="C:integrin complex"/>
    <property type="evidence" value="ECO:0007669"/>
    <property type="project" value="InterPro"/>
</dbReference>
<feature type="chain" id="PRO_5027150320" evidence="13">
    <location>
        <begin position="30"/>
        <end position="1068"/>
    </location>
</feature>
<evidence type="ECO:0000256" key="6">
    <source>
        <dbReference type="ARBA" id="ARBA00022889"/>
    </source>
</evidence>
<dbReference type="GeneID" id="115819461"/>
<dbReference type="GO" id="GO:0098609">
    <property type="term" value="P:cell-cell adhesion"/>
    <property type="evidence" value="ECO:0007669"/>
    <property type="project" value="TreeGrafter"/>
</dbReference>
<evidence type="ECO:0000259" key="15">
    <source>
        <dbReference type="Pfam" id="PF20805"/>
    </source>
</evidence>
<keyword evidence="5" id="KW-0677">Repeat</keyword>
<evidence type="ECO:0000256" key="11">
    <source>
        <dbReference type="ARBA" id="ARBA00023180"/>
    </source>
</evidence>
<dbReference type="GO" id="GO:0005178">
    <property type="term" value="F:integrin binding"/>
    <property type="evidence" value="ECO:0007669"/>
    <property type="project" value="TreeGrafter"/>
</dbReference>
<dbReference type="Gene3D" id="2.60.40.1510">
    <property type="entry name" value="ntegrin, alpha v. Chain A, domain 3"/>
    <property type="match status" value="1"/>
</dbReference>
<dbReference type="Proteomes" id="UP000504632">
    <property type="component" value="Chromosome 8"/>
</dbReference>
<feature type="transmembrane region" description="Helical" evidence="13">
    <location>
        <begin position="995"/>
        <end position="1017"/>
    </location>
</feature>
<dbReference type="SUPFAM" id="SSF69318">
    <property type="entry name" value="Integrin alpha N-terminal domain"/>
    <property type="match status" value="1"/>
</dbReference>
<evidence type="ECO:0000256" key="9">
    <source>
        <dbReference type="ARBA" id="ARBA00023136"/>
    </source>
</evidence>
<dbReference type="GO" id="GO:0050900">
    <property type="term" value="P:leukocyte migration"/>
    <property type="evidence" value="ECO:0007669"/>
    <property type="project" value="TreeGrafter"/>
</dbReference>
<comment type="similarity">
    <text evidence="2 13">Belongs to the integrin alpha chain family.</text>
</comment>
<dbReference type="InterPro" id="IPR013649">
    <property type="entry name" value="Integrin_alpha_Ig-like_1"/>
</dbReference>
<evidence type="ECO:0000313" key="18">
    <source>
        <dbReference type="RefSeq" id="XP_030638834.1"/>
    </source>
</evidence>
<dbReference type="Gene3D" id="2.130.10.130">
    <property type="entry name" value="Integrin alpha, N-terminal"/>
    <property type="match status" value="1"/>
</dbReference>
<evidence type="ECO:0000256" key="5">
    <source>
        <dbReference type="ARBA" id="ARBA00022737"/>
    </source>
</evidence>
<dbReference type="InParanoid" id="A0A6J2W423"/>
<dbReference type="AlphaFoldDB" id="A0A6J2W423"/>
<evidence type="ECO:0000256" key="8">
    <source>
        <dbReference type="ARBA" id="ARBA00023037"/>
    </source>
</evidence>
<gene>
    <name evidence="18" type="primary">itga3a</name>
</gene>
<keyword evidence="3 13" id="KW-0812">Transmembrane</keyword>
<dbReference type="Pfam" id="PF20805">
    <property type="entry name" value="Integrin_A_Ig_2"/>
    <property type="match status" value="1"/>
</dbReference>